<dbReference type="InterPro" id="IPR029044">
    <property type="entry name" value="Nucleotide-diphossugar_trans"/>
</dbReference>
<protein>
    <submittedName>
        <fullName evidence="1">Uncharacterized protein</fullName>
    </submittedName>
</protein>
<comment type="caution">
    <text evidence="1">The sequence shown here is derived from an EMBL/GenBank/DDBJ whole genome shotgun (WGS) entry which is preliminary data.</text>
</comment>
<proteinExistence type="predicted"/>
<dbReference type="Proteomes" id="UP000777265">
    <property type="component" value="Unassembled WGS sequence"/>
</dbReference>
<name>A0A971S1L0_9BACT</name>
<reference evidence="1" key="2">
    <citation type="submission" date="2020-01" db="EMBL/GenBank/DDBJ databases">
        <authorList>
            <person name="Campanaro S."/>
        </authorList>
    </citation>
    <scope>NUCLEOTIDE SEQUENCE</scope>
    <source>
        <strain evidence="1">AS06rmzACSIP_7</strain>
    </source>
</reference>
<reference evidence="1" key="1">
    <citation type="journal article" date="2020" name="Biotechnol. Biofuels">
        <title>New insights from the biogas microbiome by comprehensive genome-resolved metagenomics of nearly 1600 species originating from multiple anaerobic digesters.</title>
        <authorList>
            <person name="Campanaro S."/>
            <person name="Treu L."/>
            <person name="Rodriguez-R L.M."/>
            <person name="Kovalovszki A."/>
            <person name="Ziels R.M."/>
            <person name="Maus I."/>
            <person name="Zhu X."/>
            <person name="Kougias P.G."/>
            <person name="Basile A."/>
            <person name="Luo G."/>
            <person name="Schluter A."/>
            <person name="Konstantinidis K.T."/>
            <person name="Angelidaki I."/>
        </authorList>
    </citation>
    <scope>NUCLEOTIDE SEQUENCE</scope>
    <source>
        <strain evidence="1">AS06rmzACSIP_7</strain>
    </source>
</reference>
<dbReference type="EMBL" id="JAAYEE010000231">
    <property type="protein sequence ID" value="NLW36288.1"/>
    <property type="molecule type" value="Genomic_DNA"/>
</dbReference>
<feature type="non-terminal residue" evidence="1">
    <location>
        <position position="1"/>
    </location>
</feature>
<dbReference type="SUPFAM" id="SSF53448">
    <property type="entry name" value="Nucleotide-diphospho-sugar transferases"/>
    <property type="match status" value="1"/>
</dbReference>
<sequence>NLLIFKYCDGHLCNKIFKRDLLSGEIFERTYEVRYFEDIYFSSFVIPQARRITYLSDHLYCRFIHSASITRSLPPQALIDFLTVHKKIYCHYSQNTESFFARKVPGLYMRGLLEMGLIMKRNPSRDEFMIQLEETIKKEKARITLSLFLGSEPGKKTILMFLLDKIGLLGLAFKIWSSPFIRSIRNFRWRSYD</sequence>
<organism evidence="1 2">
    <name type="scientific">Syntrophorhabdus aromaticivorans</name>
    <dbReference type="NCBI Taxonomy" id="328301"/>
    <lineage>
        <taxon>Bacteria</taxon>
        <taxon>Pseudomonadati</taxon>
        <taxon>Thermodesulfobacteriota</taxon>
        <taxon>Syntrophorhabdia</taxon>
        <taxon>Syntrophorhabdales</taxon>
        <taxon>Syntrophorhabdaceae</taxon>
        <taxon>Syntrophorhabdus</taxon>
    </lineage>
</organism>
<dbReference type="AlphaFoldDB" id="A0A971S1L0"/>
<accession>A0A971S1L0</accession>
<evidence type="ECO:0000313" key="1">
    <source>
        <dbReference type="EMBL" id="NLW36288.1"/>
    </source>
</evidence>
<evidence type="ECO:0000313" key="2">
    <source>
        <dbReference type="Proteomes" id="UP000777265"/>
    </source>
</evidence>
<gene>
    <name evidence="1" type="ORF">GXY80_12565</name>
</gene>